<feature type="signal peptide" evidence="2">
    <location>
        <begin position="1"/>
        <end position="18"/>
    </location>
</feature>
<evidence type="ECO:0000313" key="6">
    <source>
        <dbReference type="Proteomes" id="UP000576368"/>
    </source>
</evidence>
<dbReference type="InterPro" id="IPR001226">
    <property type="entry name" value="Flavodoxin_CS"/>
</dbReference>
<dbReference type="SUPFAM" id="SSF52218">
    <property type="entry name" value="Flavoproteins"/>
    <property type="match status" value="1"/>
</dbReference>
<name>A0A7X6BLE7_9BACT</name>
<dbReference type="Gene3D" id="2.40.100.20">
    <property type="match status" value="1"/>
</dbReference>
<dbReference type="PROSITE" id="PS00201">
    <property type="entry name" value="FLAVODOXIN"/>
    <property type="match status" value="1"/>
</dbReference>
<evidence type="ECO:0000313" key="5">
    <source>
        <dbReference type="EMBL" id="WOF13195.1"/>
    </source>
</evidence>
<comment type="cofactor">
    <cofactor evidence="1">
        <name>FMN</name>
        <dbReference type="ChEBI" id="CHEBI:58210"/>
    </cofactor>
</comment>
<dbReference type="InterPro" id="IPR041183">
    <property type="entry name" value="Cyclophilin-like"/>
</dbReference>
<feature type="chain" id="PRO_5030675176" evidence="2">
    <location>
        <begin position="19"/>
        <end position="331"/>
    </location>
</feature>
<dbReference type="PANTHER" id="PTHR39201:SF1">
    <property type="entry name" value="FLAVODOXIN-LIKE DOMAIN-CONTAINING PROTEIN"/>
    <property type="match status" value="1"/>
</dbReference>
<dbReference type="SUPFAM" id="SSF50891">
    <property type="entry name" value="Cyclophilin-like"/>
    <property type="match status" value="1"/>
</dbReference>
<dbReference type="AlphaFoldDB" id="A0A7X6BLE7"/>
<evidence type="ECO:0000256" key="1">
    <source>
        <dbReference type="ARBA" id="ARBA00001917"/>
    </source>
</evidence>
<proteinExistence type="predicted"/>
<dbReference type="EMBL" id="CP043839">
    <property type="protein sequence ID" value="WOF13195.1"/>
    <property type="molecule type" value="Genomic_DNA"/>
</dbReference>
<dbReference type="InterPro" id="IPR029000">
    <property type="entry name" value="Cyclophilin-like_dom_sf"/>
</dbReference>
<dbReference type="GO" id="GO:0010181">
    <property type="term" value="F:FMN binding"/>
    <property type="evidence" value="ECO:0007669"/>
    <property type="project" value="InterPro"/>
</dbReference>
<evidence type="ECO:0000313" key="4">
    <source>
        <dbReference type="EMBL" id="NJC19513.1"/>
    </source>
</evidence>
<dbReference type="Gene3D" id="3.40.50.360">
    <property type="match status" value="1"/>
</dbReference>
<keyword evidence="2" id="KW-0732">Signal</keyword>
<dbReference type="Pfam" id="PF18050">
    <property type="entry name" value="Cyclophil_like2"/>
    <property type="match status" value="1"/>
</dbReference>
<dbReference type="EMBL" id="JAATLI010000011">
    <property type="protein sequence ID" value="NJC19513.1"/>
    <property type="molecule type" value="Genomic_DNA"/>
</dbReference>
<evidence type="ECO:0000259" key="3">
    <source>
        <dbReference type="PROSITE" id="PS50902"/>
    </source>
</evidence>
<dbReference type="PANTHER" id="PTHR39201">
    <property type="entry name" value="EXPORTED PROTEIN-RELATED"/>
    <property type="match status" value="1"/>
</dbReference>
<evidence type="ECO:0000313" key="7">
    <source>
        <dbReference type="Proteomes" id="UP001302374"/>
    </source>
</evidence>
<gene>
    <name evidence="5" type="ORF">F1644_13380</name>
    <name evidence="4" type="ORF">GGR15_003147</name>
</gene>
<evidence type="ECO:0000256" key="2">
    <source>
        <dbReference type="SAM" id="SignalP"/>
    </source>
</evidence>
<dbReference type="Proteomes" id="UP000576368">
    <property type="component" value="Unassembled WGS sequence"/>
</dbReference>
<keyword evidence="7" id="KW-1185">Reference proteome</keyword>
<protein>
    <submittedName>
        <fullName evidence="4">Menaquinone-dependent protoporphyrinogen IX oxidase</fullName>
    </submittedName>
</protein>
<dbReference type="InterPro" id="IPR008254">
    <property type="entry name" value="Flavodoxin/NO_synth"/>
</dbReference>
<dbReference type="PROSITE" id="PS51257">
    <property type="entry name" value="PROKAR_LIPOPROTEIN"/>
    <property type="match status" value="1"/>
</dbReference>
<reference evidence="4 6" key="2">
    <citation type="submission" date="2020-03" db="EMBL/GenBank/DDBJ databases">
        <title>Genomic Encyclopedia of Type Strains, Phase IV (KMG-IV): sequencing the most valuable type-strain genomes for metagenomic binning, comparative biology and taxonomic classification.</title>
        <authorList>
            <person name="Goeker M."/>
        </authorList>
    </citation>
    <scope>NUCLEOTIDE SEQUENCE [LARGE SCALE GENOMIC DNA]</scope>
    <source>
        <strain evidence="4 6">DSM 105722</strain>
    </source>
</reference>
<sequence>MKKLLFIPFILLVLVSMAACGSSGDDSFVPDEEPGMSVDSVGNGRYLVLYSSRSGNTEKVARQISTILHCDILEVEPVTAYEEDYNAMLDRASEELAAIDRGNYPAIATSVDGFDKYDLIFIGYPIWYGRMATPMQAFLHEHASKLEGKRVALFATSGSSGISTSANEARGFCPQATFTETLLLTSSGLAQMESRVATWLEGLGANREEEEDEVSSLKVKITVGERTVTATMEDNVTAKAFLARLPLEVELSDYAGAEKIFYPSPKLSTEGAPRGGNPTAGSIMLYEPWGNVAIFYKSGSASNSLIPMGRVDGDGIEVFRESGSLRVKFER</sequence>
<dbReference type="RefSeq" id="WP_118303060.1">
    <property type="nucleotide sequence ID" value="NZ_BMPA01000001.1"/>
</dbReference>
<dbReference type="Pfam" id="PF12682">
    <property type="entry name" value="Flavodoxin_4"/>
    <property type="match status" value="1"/>
</dbReference>
<feature type="domain" description="Flavodoxin-like" evidence="3">
    <location>
        <begin position="46"/>
        <end position="222"/>
    </location>
</feature>
<reference evidence="5 7" key="1">
    <citation type="submission" date="2019-09" db="EMBL/GenBank/DDBJ databases">
        <title>Butyricimonas paravirosa DSM 105722 (=214-4 = JCM 18677 = CCUG 65563).</title>
        <authorList>
            <person name="Le Roy T."/>
            <person name="Cani P.D."/>
        </authorList>
    </citation>
    <scope>NUCLEOTIDE SEQUENCE [LARGE SCALE GENOMIC DNA]</scope>
    <source>
        <strain evidence="5 7">DSM 105722</strain>
    </source>
</reference>
<accession>A0A7X6BLE7</accession>
<dbReference type="Proteomes" id="UP001302374">
    <property type="component" value="Chromosome"/>
</dbReference>
<dbReference type="GO" id="GO:0009055">
    <property type="term" value="F:electron transfer activity"/>
    <property type="evidence" value="ECO:0007669"/>
    <property type="project" value="InterPro"/>
</dbReference>
<dbReference type="GeneID" id="86892301"/>
<dbReference type="InterPro" id="IPR029039">
    <property type="entry name" value="Flavoprotein-like_sf"/>
</dbReference>
<organism evidence="4 6">
    <name type="scientific">Butyricimonas paravirosa</name>
    <dbReference type="NCBI Taxonomy" id="1472417"/>
    <lineage>
        <taxon>Bacteria</taxon>
        <taxon>Pseudomonadati</taxon>
        <taxon>Bacteroidota</taxon>
        <taxon>Bacteroidia</taxon>
        <taxon>Bacteroidales</taxon>
        <taxon>Odoribacteraceae</taxon>
        <taxon>Butyricimonas</taxon>
    </lineage>
</organism>
<dbReference type="PROSITE" id="PS50902">
    <property type="entry name" value="FLAVODOXIN_LIKE"/>
    <property type="match status" value="1"/>
</dbReference>